<proteinExistence type="predicted"/>
<evidence type="ECO:0000313" key="2">
    <source>
        <dbReference type="Proteomes" id="UP001634394"/>
    </source>
</evidence>
<dbReference type="EMBL" id="JBJQND010000013">
    <property type="protein sequence ID" value="KAL3857595.1"/>
    <property type="molecule type" value="Genomic_DNA"/>
</dbReference>
<keyword evidence="2" id="KW-1185">Reference proteome</keyword>
<comment type="caution">
    <text evidence="1">The sequence shown here is derived from an EMBL/GenBank/DDBJ whole genome shotgun (WGS) entry which is preliminary data.</text>
</comment>
<dbReference type="Proteomes" id="UP001634394">
    <property type="component" value="Unassembled WGS sequence"/>
</dbReference>
<gene>
    <name evidence="1" type="ORF">ACJMK2_012244</name>
</gene>
<reference evidence="1 2" key="1">
    <citation type="submission" date="2024-11" db="EMBL/GenBank/DDBJ databases">
        <title>Chromosome-level genome assembly of the freshwater bivalve Anodonta woodiana.</title>
        <authorList>
            <person name="Chen X."/>
        </authorList>
    </citation>
    <scope>NUCLEOTIDE SEQUENCE [LARGE SCALE GENOMIC DNA]</scope>
    <source>
        <strain evidence="1">MN2024</strain>
        <tissue evidence="1">Gills</tissue>
    </source>
</reference>
<evidence type="ECO:0000313" key="1">
    <source>
        <dbReference type="EMBL" id="KAL3857595.1"/>
    </source>
</evidence>
<name>A0ABD3V7V7_SINWO</name>
<protein>
    <submittedName>
        <fullName evidence="1">Uncharacterized protein</fullName>
    </submittedName>
</protein>
<dbReference type="AlphaFoldDB" id="A0ABD3V7V7"/>
<accession>A0ABD3V7V7</accession>
<sequence length="71" mass="7839">MSIGATNSLSGIMESDVPVHVYEKLRDATGPSESAYSSIDHSIINFVPALQSIEGELRILEDNKMYRLGRK</sequence>
<organism evidence="1 2">
    <name type="scientific">Sinanodonta woodiana</name>
    <name type="common">Chinese pond mussel</name>
    <name type="synonym">Anodonta woodiana</name>
    <dbReference type="NCBI Taxonomy" id="1069815"/>
    <lineage>
        <taxon>Eukaryota</taxon>
        <taxon>Metazoa</taxon>
        <taxon>Spiralia</taxon>
        <taxon>Lophotrochozoa</taxon>
        <taxon>Mollusca</taxon>
        <taxon>Bivalvia</taxon>
        <taxon>Autobranchia</taxon>
        <taxon>Heteroconchia</taxon>
        <taxon>Palaeoheterodonta</taxon>
        <taxon>Unionida</taxon>
        <taxon>Unionoidea</taxon>
        <taxon>Unionidae</taxon>
        <taxon>Unioninae</taxon>
        <taxon>Sinanodonta</taxon>
    </lineage>
</organism>